<dbReference type="SUPFAM" id="SSF55166">
    <property type="entry name" value="Hedgehog/DD-peptidase"/>
    <property type="match status" value="1"/>
</dbReference>
<proteinExistence type="predicted"/>
<dbReference type="InterPro" id="IPR052179">
    <property type="entry name" value="DD-CPase-like"/>
</dbReference>
<dbReference type="Pfam" id="PF02557">
    <property type="entry name" value="VanY"/>
    <property type="match status" value="1"/>
</dbReference>
<reference evidence="3 4" key="1">
    <citation type="journal article" date="2016" name="Nat. Commun.">
        <title>Thousands of microbial genomes shed light on interconnected biogeochemical processes in an aquifer system.</title>
        <authorList>
            <person name="Anantharaman K."/>
            <person name="Brown C.T."/>
            <person name="Hug L.A."/>
            <person name="Sharon I."/>
            <person name="Castelle C.J."/>
            <person name="Probst A.J."/>
            <person name="Thomas B.C."/>
            <person name="Singh A."/>
            <person name="Wilkins M.J."/>
            <person name="Karaoz U."/>
            <person name="Brodie E.L."/>
            <person name="Williams K.H."/>
            <person name="Hubbard S.S."/>
            <person name="Banfield J.F."/>
        </authorList>
    </citation>
    <scope>NUCLEOTIDE SEQUENCE [LARGE SCALE GENOMIC DNA]</scope>
</reference>
<dbReference type="PANTHER" id="PTHR34385">
    <property type="entry name" value="D-ALANYL-D-ALANINE CARBOXYPEPTIDASE"/>
    <property type="match status" value="1"/>
</dbReference>
<feature type="domain" description="D-alanyl-D-alanine carboxypeptidase-like core" evidence="2">
    <location>
        <begin position="140"/>
        <end position="257"/>
    </location>
</feature>
<dbReference type="InterPro" id="IPR009045">
    <property type="entry name" value="Zn_M74/Hedgehog-like"/>
</dbReference>
<accession>A0A1F4XF54</accession>
<evidence type="ECO:0000313" key="4">
    <source>
        <dbReference type="Proteomes" id="UP000176185"/>
    </source>
</evidence>
<dbReference type="AlphaFoldDB" id="A0A1F4XF54"/>
<dbReference type="InterPro" id="IPR058193">
    <property type="entry name" value="VanY/YodJ_core_dom"/>
</dbReference>
<dbReference type="PANTHER" id="PTHR34385:SF1">
    <property type="entry name" value="PEPTIDOGLYCAN L-ALANYL-D-GLUTAMATE ENDOPEPTIDASE CWLK"/>
    <property type="match status" value="1"/>
</dbReference>
<sequence>MKSSDSYHPFLIVLGILLLAGAGAGSWWVYSRMATLSGEVASIKSTLASTTELLIQTIEENLASSAALTEEKEALEEQLEDLSGTVNTLEKLSKIDPELLQKYSKVFFLNEHYVPERLTEIPDAYEYAAAEHNLILSPVWSYLRKMLDTAKRDKVEIYVSSAYRSFDEQDALKGQYSVTYGAGTANQFSADQGYSEHQLGTTVDLTTTGIGGSLSGFQNTPAYQWLLKNAHRWGFVLSYPPGNAYYLFEPWHWRFVGEDLADDLHDDGKYFYDLDQREIDKYLISLFD</sequence>
<dbReference type="GO" id="GO:0006508">
    <property type="term" value="P:proteolysis"/>
    <property type="evidence" value="ECO:0007669"/>
    <property type="project" value="InterPro"/>
</dbReference>
<feature type="coiled-coil region" evidence="1">
    <location>
        <begin position="58"/>
        <end position="92"/>
    </location>
</feature>
<protein>
    <recommendedName>
        <fullName evidence="2">D-alanyl-D-alanine carboxypeptidase-like core domain-containing protein</fullName>
    </recommendedName>
</protein>
<evidence type="ECO:0000313" key="3">
    <source>
        <dbReference type="EMBL" id="OGC80214.1"/>
    </source>
</evidence>
<dbReference type="CDD" id="cd14852">
    <property type="entry name" value="LD-carboxypeptidase"/>
    <property type="match status" value="1"/>
</dbReference>
<keyword evidence="1" id="KW-0175">Coiled coil</keyword>
<evidence type="ECO:0000256" key="1">
    <source>
        <dbReference type="SAM" id="Coils"/>
    </source>
</evidence>
<evidence type="ECO:0000259" key="2">
    <source>
        <dbReference type="Pfam" id="PF02557"/>
    </source>
</evidence>
<name>A0A1F4XF54_9BACT</name>
<dbReference type="Proteomes" id="UP000176185">
    <property type="component" value="Unassembled WGS sequence"/>
</dbReference>
<dbReference type="EMBL" id="MEWX01000027">
    <property type="protein sequence ID" value="OGC80214.1"/>
    <property type="molecule type" value="Genomic_DNA"/>
</dbReference>
<dbReference type="InterPro" id="IPR003709">
    <property type="entry name" value="VanY-like_core_dom"/>
</dbReference>
<dbReference type="GO" id="GO:0008233">
    <property type="term" value="F:peptidase activity"/>
    <property type="evidence" value="ECO:0007669"/>
    <property type="project" value="InterPro"/>
</dbReference>
<dbReference type="Gene3D" id="3.30.1380.10">
    <property type="match status" value="1"/>
</dbReference>
<comment type="caution">
    <text evidence="3">The sequence shown here is derived from an EMBL/GenBank/DDBJ whole genome shotgun (WGS) entry which is preliminary data.</text>
</comment>
<organism evidence="3 4">
    <name type="scientific">Candidatus Adlerbacteria bacterium RIFCSPLOWO2_01_FULL_51_16</name>
    <dbReference type="NCBI Taxonomy" id="1797243"/>
    <lineage>
        <taxon>Bacteria</taxon>
        <taxon>Candidatus Adleribacteriota</taxon>
    </lineage>
</organism>
<gene>
    <name evidence="3" type="ORF">A2943_03460</name>
</gene>
<dbReference type="STRING" id="1797243.A2943_03460"/>